<evidence type="ECO:0000256" key="1">
    <source>
        <dbReference type="SAM" id="MobiDB-lite"/>
    </source>
</evidence>
<comment type="caution">
    <text evidence="3">The sequence shown here is derived from an EMBL/GenBank/DDBJ whole genome shotgun (WGS) entry which is preliminary data.</text>
</comment>
<dbReference type="Pfam" id="PF00326">
    <property type="entry name" value="Peptidase_S9"/>
    <property type="match status" value="1"/>
</dbReference>
<gene>
    <name evidence="3" type="ORF">BFJ72_g2836</name>
</gene>
<name>A0A420TWB2_GIBIN</name>
<dbReference type="EMBL" id="MRDB01000007">
    <property type="protein sequence ID" value="RKL45927.1"/>
    <property type="molecule type" value="Genomic_DNA"/>
</dbReference>
<feature type="compositionally biased region" description="Low complexity" evidence="1">
    <location>
        <begin position="1"/>
        <end position="15"/>
    </location>
</feature>
<dbReference type="GO" id="GO:0008236">
    <property type="term" value="F:serine-type peptidase activity"/>
    <property type="evidence" value="ECO:0007669"/>
    <property type="project" value="InterPro"/>
</dbReference>
<protein>
    <recommendedName>
        <fullName evidence="2">Peptidase S9 prolyl oligopeptidase catalytic domain-containing protein</fullName>
    </recommendedName>
</protein>
<evidence type="ECO:0000259" key="2">
    <source>
        <dbReference type="Pfam" id="PF00326"/>
    </source>
</evidence>
<dbReference type="GO" id="GO:0006508">
    <property type="term" value="P:proteolysis"/>
    <property type="evidence" value="ECO:0007669"/>
    <property type="project" value="InterPro"/>
</dbReference>
<feature type="domain" description="Peptidase S9 prolyl oligopeptidase catalytic" evidence="2">
    <location>
        <begin position="446"/>
        <end position="653"/>
    </location>
</feature>
<dbReference type="PANTHER" id="PTHR43056">
    <property type="entry name" value="PEPTIDASE S9 PROLYL OLIGOPEPTIDASE"/>
    <property type="match status" value="1"/>
</dbReference>
<reference evidence="3 4" key="1">
    <citation type="journal article" date="2018" name="Sci. Rep.">
        <title>Characterisation of pathogen-specific regions and novel effector candidates in Fusarium oxysporum f. sp. cepae.</title>
        <authorList>
            <person name="Armitage A.D."/>
            <person name="Taylor A."/>
            <person name="Sobczyk M.K."/>
            <person name="Baxter L."/>
            <person name="Greenfield B.P."/>
            <person name="Bates H.J."/>
            <person name="Wilson F."/>
            <person name="Jackson A.C."/>
            <person name="Ott S."/>
            <person name="Harrison R.J."/>
            <person name="Clarkson J.P."/>
        </authorList>
    </citation>
    <scope>NUCLEOTIDE SEQUENCE [LARGE SCALE GENOMIC DNA]</scope>
    <source>
        <strain evidence="3 4">Fp_A8</strain>
    </source>
</reference>
<dbReference type="AlphaFoldDB" id="A0A420TWB2"/>
<dbReference type="SUPFAM" id="SSF53474">
    <property type="entry name" value="alpha/beta-Hydrolases"/>
    <property type="match status" value="1"/>
</dbReference>
<dbReference type="Gene3D" id="2.120.10.30">
    <property type="entry name" value="TolB, C-terminal domain"/>
    <property type="match status" value="1"/>
</dbReference>
<dbReference type="Gene3D" id="3.40.50.1820">
    <property type="entry name" value="alpha/beta hydrolase"/>
    <property type="match status" value="1"/>
</dbReference>
<dbReference type="SUPFAM" id="SSF82171">
    <property type="entry name" value="DPP6 N-terminal domain-like"/>
    <property type="match status" value="1"/>
</dbReference>
<evidence type="ECO:0000313" key="3">
    <source>
        <dbReference type="EMBL" id="RKL45927.1"/>
    </source>
</evidence>
<dbReference type="Pfam" id="PF07676">
    <property type="entry name" value="PD40"/>
    <property type="match status" value="1"/>
</dbReference>
<evidence type="ECO:0000313" key="4">
    <source>
        <dbReference type="Proteomes" id="UP000283569"/>
    </source>
</evidence>
<organism evidence="3 4">
    <name type="scientific">Gibberella intermedia</name>
    <name type="common">Bulb rot disease fungus</name>
    <name type="synonym">Fusarium proliferatum</name>
    <dbReference type="NCBI Taxonomy" id="948311"/>
    <lineage>
        <taxon>Eukaryota</taxon>
        <taxon>Fungi</taxon>
        <taxon>Dikarya</taxon>
        <taxon>Ascomycota</taxon>
        <taxon>Pezizomycotina</taxon>
        <taxon>Sordariomycetes</taxon>
        <taxon>Hypocreomycetidae</taxon>
        <taxon>Hypocreales</taxon>
        <taxon>Nectriaceae</taxon>
        <taxon>Fusarium</taxon>
        <taxon>Fusarium fujikuroi species complex</taxon>
    </lineage>
</organism>
<proteinExistence type="predicted"/>
<sequence length="654" mass="72196">MSSTTTTSTTTTKKTAPYGDWESPISVDSIVSKTRRLSSPRANPKSGRAFYTESREDGSTTIVEILKDTIKDILPSEYSAKNSVYEYGGSTYAVLPDDRIIFSNKGDTVHILNPDSKEVSELAGHPNLRYSNFEANLTSPWVLANQEDHEHDTPDGVRNYVVAINTETTEVRRILDTADFYYEPSFSPDGSKIAWLEWNHPELPFDSARLYTATWNDGSISDISLIAGKDREGVAEPRWGPDGSLFFNKEVGEYRRLYRIIPGSDEHVEIKVDGIGNAEFGELRWFQGSHTYVPLSDRHLVASPYILGTSRVILIDLESGDWKDIGDSQRLAEVQLDAVARLSNTSVLIVGSGETNAKALYRIDTEGSGQITQVRGSTDDGLPSEFCSKPILKKIHSKGQPERELYGFLWLPHNPDFQAPEGDLPPLIMTSHGGPTSYTGPGLAPRTQYFTSRGYAVLAFNYKGSSAHGRKYREALWGNWGLVDSDDAAEFADNLTSEGVVKSGGVGITGVSAGGYNTLRSLTRHPSTFAGGVCLSGVSDIKRLDDSTHKLESDYTDHLVLQKGVDKSEKDRICRERSPLFEAQKITAPLLLLHGGSDKITPLDQAQEMANAIEKAGGDVELIVVPEEGHGFGQPKNVKLWLEEEEKWWRKTLL</sequence>
<dbReference type="PANTHER" id="PTHR43056:SF5">
    <property type="entry name" value="PEPTIDASE S9 PROLYL OLIGOPEPTIDASE CATALYTIC DOMAIN-CONTAINING PROTEIN"/>
    <property type="match status" value="1"/>
</dbReference>
<dbReference type="InterPro" id="IPR001375">
    <property type="entry name" value="Peptidase_S9_cat"/>
</dbReference>
<dbReference type="InterPro" id="IPR050585">
    <property type="entry name" value="Xaa-Pro_dipeptidyl-ppase/CocE"/>
</dbReference>
<dbReference type="Proteomes" id="UP000283569">
    <property type="component" value="Unassembled WGS sequence"/>
</dbReference>
<dbReference type="InterPro" id="IPR029058">
    <property type="entry name" value="AB_hydrolase_fold"/>
</dbReference>
<feature type="region of interest" description="Disordered" evidence="1">
    <location>
        <begin position="1"/>
        <end position="24"/>
    </location>
</feature>
<dbReference type="InterPro" id="IPR011659">
    <property type="entry name" value="WD40"/>
</dbReference>
<dbReference type="InterPro" id="IPR011042">
    <property type="entry name" value="6-blade_b-propeller_TolB-like"/>
</dbReference>
<accession>A0A420TWB2</accession>